<organism evidence="2 3">
    <name type="scientific">Streptomyces ramulosus</name>
    <dbReference type="NCBI Taxonomy" id="47762"/>
    <lineage>
        <taxon>Bacteria</taxon>
        <taxon>Bacillati</taxon>
        <taxon>Actinomycetota</taxon>
        <taxon>Actinomycetes</taxon>
        <taxon>Kitasatosporales</taxon>
        <taxon>Streptomycetaceae</taxon>
        <taxon>Streptomyces</taxon>
    </lineage>
</organism>
<evidence type="ECO:0000313" key="3">
    <source>
        <dbReference type="Proteomes" id="UP001596241"/>
    </source>
</evidence>
<dbReference type="PROSITE" id="PS51186">
    <property type="entry name" value="GNAT"/>
    <property type="match status" value="1"/>
</dbReference>
<dbReference type="SUPFAM" id="SSF55729">
    <property type="entry name" value="Acyl-CoA N-acyltransferases (Nat)"/>
    <property type="match status" value="1"/>
</dbReference>
<dbReference type="Pfam" id="PF13302">
    <property type="entry name" value="Acetyltransf_3"/>
    <property type="match status" value="1"/>
</dbReference>
<dbReference type="Gene3D" id="3.40.630.30">
    <property type="match status" value="1"/>
</dbReference>
<protein>
    <submittedName>
        <fullName evidence="2">GNAT family N-acetyltransferase</fullName>
    </submittedName>
</protein>
<feature type="domain" description="N-acetyltransferase" evidence="1">
    <location>
        <begin position="25"/>
        <end position="183"/>
    </location>
</feature>
<dbReference type="InterPro" id="IPR016181">
    <property type="entry name" value="Acyl_CoA_acyltransferase"/>
</dbReference>
<comment type="caution">
    <text evidence="2">The sequence shown here is derived from an EMBL/GenBank/DDBJ whole genome shotgun (WGS) entry which is preliminary data.</text>
</comment>
<reference evidence="3" key="1">
    <citation type="journal article" date="2019" name="Int. J. Syst. Evol. Microbiol.">
        <title>The Global Catalogue of Microorganisms (GCM) 10K type strain sequencing project: providing services to taxonomists for standard genome sequencing and annotation.</title>
        <authorList>
            <consortium name="The Broad Institute Genomics Platform"/>
            <consortium name="The Broad Institute Genome Sequencing Center for Infectious Disease"/>
            <person name="Wu L."/>
            <person name="Ma J."/>
        </authorList>
    </citation>
    <scope>NUCLEOTIDE SEQUENCE [LARGE SCALE GENOMIC DNA]</scope>
    <source>
        <strain evidence="3">CGMCC 1.15809</strain>
    </source>
</reference>
<accession>A0ABW1FQ10</accession>
<evidence type="ECO:0000259" key="1">
    <source>
        <dbReference type="PROSITE" id="PS51186"/>
    </source>
</evidence>
<dbReference type="PANTHER" id="PTHR39173">
    <property type="entry name" value="ACETYLTRANSFERASE"/>
    <property type="match status" value="1"/>
</dbReference>
<name>A0ABW1FQ10_9ACTN</name>
<dbReference type="PANTHER" id="PTHR39173:SF1">
    <property type="entry name" value="ACETYLTRANSFERASE"/>
    <property type="match status" value="1"/>
</dbReference>
<evidence type="ECO:0000313" key="2">
    <source>
        <dbReference type="EMBL" id="MFC5896231.1"/>
    </source>
</evidence>
<dbReference type="CDD" id="cd04301">
    <property type="entry name" value="NAT_SF"/>
    <property type="match status" value="1"/>
</dbReference>
<keyword evidence="3" id="KW-1185">Reference proteome</keyword>
<gene>
    <name evidence="2" type="ORF">ACFP3M_25880</name>
</gene>
<dbReference type="RefSeq" id="WP_345084095.1">
    <property type="nucleotide sequence ID" value="NZ_BAAAWG010000007.1"/>
</dbReference>
<dbReference type="InterPro" id="IPR000182">
    <property type="entry name" value="GNAT_dom"/>
</dbReference>
<proteinExistence type="predicted"/>
<dbReference type="EMBL" id="JBHSPW010000014">
    <property type="protein sequence ID" value="MFC5896231.1"/>
    <property type="molecule type" value="Genomic_DNA"/>
</dbReference>
<sequence>MPPRLTAPGVRVHASFLAAMAELRAEGRGAPEDGSAVGRDLREYGDRWHDPAVFAAYTARLRAAREETGDGRIPCDHLWYTDGAAYLGGLRLRHRLNAFLLSYGGHIGYDVRPTARRRGHATAMLRAALPRARELGLARVLITCDAVNTASRKVIEACGGEYEDRRGDKLRFWVPTGATPPVP</sequence>
<dbReference type="Proteomes" id="UP001596241">
    <property type="component" value="Unassembled WGS sequence"/>
</dbReference>